<feature type="region of interest" description="Disordered" evidence="1">
    <location>
        <begin position="599"/>
        <end position="650"/>
    </location>
</feature>
<feature type="region of interest" description="Disordered" evidence="1">
    <location>
        <begin position="257"/>
        <end position="302"/>
    </location>
</feature>
<feature type="region of interest" description="Disordered" evidence="1">
    <location>
        <begin position="531"/>
        <end position="551"/>
    </location>
</feature>
<feature type="region of interest" description="Disordered" evidence="1">
    <location>
        <begin position="1"/>
        <end position="71"/>
    </location>
</feature>
<dbReference type="EMBL" id="GL379820">
    <property type="protein sequence ID" value="EGT47501.1"/>
    <property type="molecule type" value="Genomic_DNA"/>
</dbReference>
<feature type="compositionally biased region" description="Polar residues" evidence="1">
    <location>
        <begin position="615"/>
        <end position="630"/>
    </location>
</feature>
<proteinExistence type="predicted"/>
<evidence type="ECO:0000313" key="3">
    <source>
        <dbReference type="Proteomes" id="UP000008068"/>
    </source>
</evidence>
<dbReference type="HOGENOM" id="CLU_345896_0_0_1"/>
<feature type="compositionally biased region" description="Basic residues" evidence="1">
    <location>
        <begin position="685"/>
        <end position="694"/>
    </location>
</feature>
<dbReference type="InParanoid" id="G0MY66"/>
<keyword evidence="3" id="KW-1185">Reference proteome</keyword>
<organism evidence="3">
    <name type="scientific">Caenorhabditis brenneri</name>
    <name type="common">Nematode worm</name>
    <dbReference type="NCBI Taxonomy" id="135651"/>
    <lineage>
        <taxon>Eukaryota</taxon>
        <taxon>Metazoa</taxon>
        <taxon>Ecdysozoa</taxon>
        <taxon>Nematoda</taxon>
        <taxon>Chromadorea</taxon>
        <taxon>Rhabditida</taxon>
        <taxon>Rhabditina</taxon>
        <taxon>Rhabditomorpha</taxon>
        <taxon>Rhabditoidea</taxon>
        <taxon>Rhabditidae</taxon>
        <taxon>Peloderinae</taxon>
        <taxon>Caenorhabditis</taxon>
    </lineage>
</organism>
<name>G0MY66_CAEBE</name>
<feature type="region of interest" description="Disordered" evidence="1">
    <location>
        <begin position="371"/>
        <end position="392"/>
    </location>
</feature>
<feature type="region of interest" description="Disordered" evidence="1">
    <location>
        <begin position="414"/>
        <end position="470"/>
    </location>
</feature>
<gene>
    <name evidence="2" type="ORF">CAEBREN_16183</name>
</gene>
<evidence type="ECO:0000256" key="1">
    <source>
        <dbReference type="SAM" id="MobiDB-lite"/>
    </source>
</evidence>
<feature type="compositionally biased region" description="Polar residues" evidence="1">
    <location>
        <begin position="54"/>
        <end position="71"/>
    </location>
</feature>
<feature type="region of interest" description="Disordered" evidence="1">
    <location>
        <begin position="83"/>
        <end position="103"/>
    </location>
</feature>
<feature type="compositionally biased region" description="Low complexity" evidence="1">
    <location>
        <begin position="83"/>
        <end position="97"/>
    </location>
</feature>
<feature type="region of interest" description="Disordered" evidence="1">
    <location>
        <begin position="679"/>
        <end position="704"/>
    </location>
</feature>
<feature type="compositionally biased region" description="Basic and acidic residues" evidence="1">
    <location>
        <begin position="12"/>
        <end position="25"/>
    </location>
</feature>
<feature type="compositionally biased region" description="Basic and acidic residues" evidence="1">
    <location>
        <begin position="451"/>
        <end position="462"/>
    </location>
</feature>
<feature type="compositionally biased region" description="Basic and acidic residues" evidence="1">
    <location>
        <begin position="288"/>
        <end position="300"/>
    </location>
</feature>
<evidence type="ECO:0000313" key="2">
    <source>
        <dbReference type="EMBL" id="EGT47501.1"/>
    </source>
</evidence>
<dbReference type="AlphaFoldDB" id="G0MY66"/>
<reference evidence="3" key="1">
    <citation type="submission" date="2011-07" db="EMBL/GenBank/DDBJ databases">
        <authorList>
            <consortium name="Caenorhabditis brenneri Sequencing and Analysis Consortium"/>
            <person name="Wilson R.K."/>
        </authorList>
    </citation>
    <scope>NUCLEOTIDE SEQUENCE [LARGE SCALE GENOMIC DNA]</scope>
    <source>
        <strain evidence="3">PB2801</strain>
    </source>
</reference>
<sequence>MVPKPPAESTEQMERNAKMDKEKISRTTWKTNAPVFVPAPFDTPLMAPPQQQQSNASSGDGNLSYTASHHQQHASFVNNVSLPLQNPQQSHQPSNQSANYSFGVNDSLSGPGYNVNQYNQYAADMSNHVSNGTMAQAPQTAYSSMQQPIFNGPSAIQQFTPGVLIPMNPFNGHAQQPIQRGELIPPKSYLMSMIPGYPLIGGSPVVSGPVASVNAPAAFSQLQQQPLPTNFRGSMNQTLSHLPINQCLQNQTFSRFDQSRREVNQSSGPRRSKESYRQKTSHASFNRNSREQSGFRDESRNSCNVSYRHNRLQVLNDNTIPMTVTQNEEGLHRMINGLTKDLLCLENIVQILVEERDAAMISKANLLRSSSTQTRTGTEDKEVQVGTPPPAILTVTSPKVQLKDCSKDALLIQSATDSPKSSRTIEEEVPQNPSDCMNKKSDFQETNPSTETKRSTKTEQMPEVKPVVSEKPVEDTVISWKLPEQELQNELIPLETLMPDNIDYVYAEYTSELTSTETPILKSSKVNRNSEIDERSAVPSVDDERAEIEPERTNDACEGIQNEVLTHRRAEYADIARINLPTSPANPSKSIRNQDIQALSSSRVQVTPKDDAHQKNLSAKKTLPTGNSQDDLSDGFKYPKKTSTAPPLTEEEFRRALSTRRLFDSPVLTLIHKPQVATETTPLKKCPRARKSGKRGTPTPQKTSIESAGDFDEFVIDEKKIEEFTSIIKVNVANYALKMKNFRCYFSNTPQDRPDINPLLDKLTLYWQKYRTHEYTTQELNKVQATFKSRVESLEAKSDLSSRKLLIFLSIVFDSGSNLLSDDIFYVLLLPDKTSQFSLLFQYMEIMFDYPAWSHLLDLPPSQPNAQ</sequence>
<accession>G0MY66</accession>
<protein>
    <submittedName>
        <fullName evidence="2">Uncharacterized protein</fullName>
    </submittedName>
</protein>
<dbReference type="Proteomes" id="UP000008068">
    <property type="component" value="Unassembled WGS sequence"/>
</dbReference>